<accession>E3MYR0</accession>
<dbReference type="eggNOG" id="ENOG502TJPX">
    <property type="taxonomic scope" value="Eukaryota"/>
</dbReference>
<evidence type="ECO:0000313" key="2">
    <source>
        <dbReference type="EMBL" id="EFP12240.1"/>
    </source>
</evidence>
<proteinExistence type="predicted"/>
<evidence type="ECO:0000313" key="3">
    <source>
        <dbReference type="Proteomes" id="UP000008281"/>
    </source>
</evidence>
<organism evidence="3">
    <name type="scientific">Caenorhabditis remanei</name>
    <name type="common">Caenorhabditis vulgaris</name>
    <dbReference type="NCBI Taxonomy" id="31234"/>
    <lineage>
        <taxon>Eukaryota</taxon>
        <taxon>Metazoa</taxon>
        <taxon>Ecdysozoa</taxon>
        <taxon>Nematoda</taxon>
        <taxon>Chromadorea</taxon>
        <taxon>Rhabditida</taxon>
        <taxon>Rhabditina</taxon>
        <taxon>Rhabditomorpha</taxon>
        <taxon>Rhabditoidea</taxon>
        <taxon>Rhabditidae</taxon>
        <taxon>Peloderinae</taxon>
        <taxon>Caenorhabditis</taxon>
    </lineage>
</organism>
<gene>
    <name evidence="2" type="ORF">CRE_04212</name>
</gene>
<dbReference type="CTD" id="9828240"/>
<dbReference type="KEGG" id="crq:GCK72_003301"/>
<dbReference type="Pfam" id="PF07735">
    <property type="entry name" value="FBA_2"/>
    <property type="match status" value="1"/>
</dbReference>
<feature type="domain" description="Sdz-33 F-box" evidence="1">
    <location>
        <begin position="216"/>
        <end position="272"/>
    </location>
</feature>
<dbReference type="GeneID" id="9828240"/>
<dbReference type="EMBL" id="DS268498">
    <property type="protein sequence ID" value="EFP12240.1"/>
    <property type="molecule type" value="Genomic_DNA"/>
</dbReference>
<dbReference type="InParanoid" id="E3MYR0"/>
<dbReference type="OMA" id="CHIHSEN"/>
<dbReference type="PANTHER" id="PTHR21503:SF8">
    <property type="entry name" value="F-BOX ASSOCIATED DOMAIN-CONTAINING PROTEIN-RELATED"/>
    <property type="match status" value="1"/>
</dbReference>
<keyword evidence="3" id="KW-1185">Reference proteome</keyword>
<name>E3MYR0_CAERE</name>
<dbReference type="PANTHER" id="PTHR21503">
    <property type="entry name" value="F-BOX-CONTAINING HYPOTHETICAL PROTEIN C.ELEGANS"/>
    <property type="match status" value="1"/>
</dbReference>
<protein>
    <recommendedName>
        <fullName evidence="1">Sdz-33 F-box domain-containing protein</fullName>
    </recommendedName>
</protein>
<dbReference type="HOGENOM" id="CLU_028840_0_1_1"/>
<reference evidence="2" key="1">
    <citation type="submission" date="2007-07" db="EMBL/GenBank/DDBJ databases">
        <title>PCAP assembly of the Caenorhabditis remanei genome.</title>
        <authorList>
            <consortium name="The Caenorhabditis remanei Sequencing Consortium"/>
            <person name="Wilson R.K."/>
        </authorList>
    </citation>
    <scope>NUCLEOTIDE SEQUENCE [LARGE SCALE GENOMIC DNA]</scope>
    <source>
        <strain evidence="2">PB4641</strain>
    </source>
</reference>
<sequence>MPHPFPLFSLPYVPLKKVLDNFGQRGIIFLSLCSLRSKSIAVSYRGPSKDVRLTLDIGLWDCLEDSDESYMRILLTVENIWNLPMNTTLETVRIGSFEKVPVKMENNFVKGNHLITYWEDRMTGFAAIGDYAREVFNQDIYEVCIFDKREDDDLRRAAEWIKNSQKTIRNLCCNFNSKIDNDLDVILENFKCTEKLFLYVKPSEYYSPSRMPSFQINRLDVCNSFWIKQNHLLTMDCKCILLKSSKLSSRDLNLFLKHWMAGGCSQLKELWISVEKPINYQVLLDGVDFVERERHVERVFVDEADTHDTIRGGFDIKRSSDNVKVTINNGGENSRLFWMIVWPDFAGNSY</sequence>
<dbReference type="AlphaFoldDB" id="E3MYR0"/>
<dbReference type="Proteomes" id="UP000008281">
    <property type="component" value="Unassembled WGS sequence"/>
</dbReference>
<evidence type="ECO:0000259" key="1">
    <source>
        <dbReference type="Pfam" id="PF07735"/>
    </source>
</evidence>
<dbReference type="RefSeq" id="XP_003098687.2">
    <property type="nucleotide sequence ID" value="XM_003098639.2"/>
</dbReference>
<dbReference type="InterPro" id="IPR012885">
    <property type="entry name" value="F-box_Sdz-33"/>
</dbReference>